<dbReference type="GO" id="GO:0005829">
    <property type="term" value="C:cytosol"/>
    <property type="evidence" value="ECO:0007669"/>
    <property type="project" value="TreeGrafter"/>
</dbReference>
<protein>
    <submittedName>
        <fullName evidence="4">Uncharacterized protein</fullName>
    </submittedName>
</protein>
<organism evidence="4">
    <name type="scientific">Absidia glauca</name>
    <name type="common">Pin mould</name>
    <dbReference type="NCBI Taxonomy" id="4829"/>
    <lineage>
        <taxon>Eukaryota</taxon>
        <taxon>Fungi</taxon>
        <taxon>Fungi incertae sedis</taxon>
        <taxon>Mucoromycota</taxon>
        <taxon>Mucoromycotina</taxon>
        <taxon>Mucoromycetes</taxon>
        <taxon>Mucorales</taxon>
        <taxon>Cunninghamellaceae</taxon>
        <taxon>Absidia</taxon>
    </lineage>
</organism>
<evidence type="ECO:0000313" key="4">
    <source>
        <dbReference type="EMBL" id="SAL99984.1"/>
    </source>
</evidence>
<gene>
    <name evidence="4" type="primary">ABSGL_05640.1 scaffold 7188</name>
</gene>
<dbReference type="Gene3D" id="3.10.450.10">
    <property type="match status" value="1"/>
</dbReference>
<evidence type="ECO:0000256" key="2">
    <source>
        <dbReference type="ARBA" id="ARBA00022690"/>
    </source>
</evidence>
<proteinExistence type="inferred from homology"/>
<reference evidence="4" key="1">
    <citation type="submission" date="2016-04" db="EMBL/GenBank/DDBJ databases">
        <authorList>
            <person name="Evans L.H."/>
            <person name="Alamgir A."/>
            <person name="Owens N."/>
            <person name="Weber N.D."/>
            <person name="Virtaneva K."/>
            <person name="Barbian K."/>
            <person name="Babar A."/>
            <person name="Rosenke K."/>
        </authorList>
    </citation>
    <scope>NUCLEOTIDE SEQUENCE [LARGE SCALE GENOMIC DNA]</scope>
    <source>
        <strain evidence="4">CBS 101.48</strain>
    </source>
</reference>
<keyword evidence="3" id="KW-0789">Thiol protease inhibitor</keyword>
<dbReference type="EMBL" id="LT553043">
    <property type="protein sequence ID" value="SAL99984.1"/>
    <property type="molecule type" value="Genomic_DNA"/>
</dbReference>
<name>A0A163JKE3_ABSGL</name>
<dbReference type="PANTHER" id="PTHR11414:SF21">
    <property type="entry name" value="CYSTATIN 14A, TANDEM DUPLICATE 1-RELATED"/>
    <property type="match status" value="1"/>
</dbReference>
<dbReference type="AlphaFoldDB" id="A0A163JKE3"/>
<evidence type="ECO:0000313" key="5">
    <source>
        <dbReference type="Proteomes" id="UP000078561"/>
    </source>
</evidence>
<keyword evidence="2" id="KW-0646">Protease inhibitor</keyword>
<dbReference type="OMA" id="ENEQCIH"/>
<keyword evidence="5" id="KW-1185">Reference proteome</keyword>
<dbReference type="InterPro" id="IPR001713">
    <property type="entry name" value="Prot_inh_stefin"/>
</dbReference>
<dbReference type="OrthoDB" id="2429551at2759"/>
<evidence type="ECO:0000256" key="3">
    <source>
        <dbReference type="ARBA" id="ARBA00022704"/>
    </source>
</evidence>
<dbReference type="PANTHER" id="PTHR11414">
    <property type="entry name" value="CYSTATIN FAMILY MEMBER"/>
    <property type="match status" value="1"/>
</dbReference>
<evidence type="ECO:0000256" key="1">
    <source>
        <dbReference type="ARBA" id="ARBA00009403"/>
    </source>
</evidence>
<dbReference type="Proteomes" id="UP000078561">
    <property type="component" value="Unassembled WGS sequence"/>
</dbReference>
<dbReference type="InParanoid" id="A0A163JKE3"/>
<comment type="similarity">
    <text evidence="1">Belongs to the cystatin family.</text>
</comment>
<accession>A0A163JKE3</accession>
<sequence length="123" mass="14501">MSSEQNNAMGPVQPASDEAKQVFHQVKEQVVAQLHKLRHDDKVHGLHEMDDLDKISEYKLYQYAVEEVSYGWNYFGKIEVDDDKFIHCRAHKYHDGRVDFYSLHTEPDNAVWTRDDPLVYFTD</sequence>
<dbReference type="GO" id="GO:0004869">
    <property type="term" value="F:cysteine-type endopeptidase inhibitor activity"/>
    <property type="evidence" value="ECO:0007669"/>
    <property type="project" value="UniProtKB-KW"/>
</dbReference>